<reference evidence="1 2" key="1">
    <citation type="submission" date="2023-03" db="EMBL/GenBank/DDBJ databases">
        <title>WGS of Gossypium arboreum.</title>
        <authorList>
            <person name="Yu D."/>
        </authorList>
    </citation>
    <scope>NUCLEOTIDE SEQUENCE [LARGE SCALE GENOMIC DNA]</scope>
    <source>
        <tissue evidence="1">Leaf</tissue>
    </source>
</reference>
<dbReference type="PANTHER" id="PTHR47481:SF22">
    <property type="entry name" value="RETROTRANSPOSON GAG DOMAIN-CONTAINING PROTEIN"/>
    <property type="match status" value="1"/>
</dbReference>
<evidence type="ECO:0000313" key="1">
    <source>
        <dbReference type="EMBL" id="KAK5845272.1"/>
    </source>
</evidence>
<accession>A0ABR0R2C3</accession>
<dbReference type="Pfam" id="PF14223">
    <property type="entry name" value="Retrotran_gag_2"/>
    <property type="match status" value="1"/>
</dbReference>
<dbReference type="PANTHER" id="PTHR47481">
    <property type="match status" value="1"/>
</dbReference>
<proteinExistence type="predicted"/>
<evidence type="ECO:0000313" key="2">
    <source>
        <dbReference type="Proteomes" id="UP001358586"/>
    </source>
</evidence>
<dbReference type="EMBL" id="JARKNE010000001">
    <property type="protein sequence ID" value="KAK5845272.1"/>
    <property type="molecule type" value="Genomic_DNA"/>
</dbReference>
<organism evidence="1 2">
    <name type="scientific">Gossypium arboreum</name>
    <name type="common">Tree cotton</name>
    <name type="synonym">Gossypium nanking</name>
    <dbReference type="NCBI Taxonomy" id="29729"/>
    <lineage>
        <taxon>Eukaryota</taxon>
        <taxon>Viridiplantae</taxon>
        <taxon>Streptophyta</taxon>
        <taxon>Embryophyta</taxon>
        <taxon>Tracheophyta</taxon>
        <taxon>Spermatophyta</taxon>
        <taxon>Magnoliopsida</taxon>
        <taxon>eudicotyledons</taxon>
        <taxon>Gunneridae</taxon>
        <taxon>Pentapetalae</taxon>
        <taxon>rosids</taxon>
        <taxon>malvids</taxon>
        <taxon>Malvales</taxon>
        <taxon>Malvaceae</taxon>
        <taxon>Malvoideae</taxon>
        <taxon>Gossypium</taxon>
    </lineage>
</organism>
<gene>
    <name evidence="1" type="ORF">PVK06_001441</name>
</gene>
<evidence type="ECO:0008006" key="3">
    <source>
        <dbReference type="Google" id="ProtNLM"/>
    </source>
</evidence>
<keyword evidence="2" id="KW-1185">Reference proteome</keyword>
<dbReference type="Proteomes" id="UP001358586">
    <property type="component" value="Chromosome 1"/>
</dbReference>
<protein>
    <recommendedName>
        <fullName evidence="3">Retrovirus-related Pol polyprotein from transposon TNT 1-94</fullName>
    </recommendedName>
</protein>
<name>A0ABR0R2C3_GOSAR</name>
<sequence length="203" mass="22804">MVTNNTQATLPNTHKPNSPLTLITIHNSIKLTPTNYLSWKTQIDFIPATITVNNAISPNLVYQTWLRQDKLLFAALVGTISPNLVPLITQSTMFREAWQALANTYALPSRGHFKQIKDNLKNISKGSQSVTDYMQAIKVKANKLATLGKPLDHEDLIEKVLDYLDDSNLLLMKSIAATRSSHLMNSMKKSLTKSCPYTIHHLY</sequence>
<comment type="caution">
    <text evidence="1">The sequence shown here is derived from an EMBL/GenBank/DDBJ whole genome shotgun (WGS) entry which is preliminary data.</text>
</comment>